<evidence type="ECO:0000256" key="3">
    <source>
        <dbReference type="ARBA" id="ARBA00022692"/>
    </source>
</evidence>
<keyword evidence="1" id="KW-1003">Cell membrane</keyword>
<sequence>MKGRPALTLFLIFAFGLLLGLGINAVFFSDPIVEPDTTAESTPASRRQLFEDADVSAEDIELVQGKQGSMDWKLQAKTAKYNQGLGLIAVEYPQLTAFFGEDRQEVYVRADRGEVDQENDNLTLYDGVSGRFGDIALDAQQLDYVGAIGKVYLKGGITVRRPDMTIQAKALEIDLVARQMVAAGGVEALLAPEGLERSPLNENKE</sequence>
<evidence type="ECO:0000313" key="6">
    <source>
        <dbReference type="EMBL" id="AMK11721.1"/>
    </source>
</evidence>
<dbReference type="InterPro" id="IPR026265">
    <property type="entry name" value="LptC"/>
</dbReference>
<dbReference type="KEGG" id="dej:AWY79_11655"/>
<dbReference type="OrthoDB" id="5452243at2"/>
<keyword evidence="4" id="KW-1133">Transmembrane helix</keyword>
<dbReference type="InterPro" id="IPR010664">
    <property type="entry name" value="LipoPS_assembly_LptC-rel"/>
</dbReference>
<evidence type="ECO:0000256" key="4">
    <source>
        <dbReference type="ARBA" id="ARBA00022989"/>
    </source>
</evidence>
<evidence type="ECO:0000313" key="8">
    <source>
        <dbReference type="Proteomes" id="UP000055611"/>
    </source>
</evidence>
<reference evidence="7 9" key="2">
    <citation type="submission" date="2019-03" db="EMBL/GenBank/DDBJ databases">
        <title>Genomic Encyclopedia of Type Strains, Phase IV (KMG-IV): sequencing the most valuable type-strain genomes for metagenomic binning, comparative biology and taxonomic classification.</title>
        <authorList>
            <person name="Goeker M."/>
        </authorList>
    </citation>
    <scope>NUCLEOTIDE SEQUENCE [LARGE SCALE GENOMIC DNA]</scope>
    <source>
        <strain evidence="7 9">DSM 101483</strain>
    </source>
</reference>
<dbReference type="InterPro" id="IPR052363">
    <property type="entry name" value="LPS_export_LptC"/>
</dbReference>
<dbReference type="GO" id="GO:0005886">
    <property type="term" value="C:plasma membrane"/>
    <property type="evidence" value="ECO:0007669"/>
    <property type="project" value="InterPro"/>
</dbReference>
<evidence type="ECO:0000313" key="7">
    <source>
        <dbReference type="EMBL" id="TDT88254.1"/>
    </source>
</evidence>
<dbReference type="GO" id="GO:0017089">
    <property type="term" value="F:glycolipid transfer activity"/>
    <property type="evidence" value="ECO:0007669"/>
    <property type="project" value="TreeGrafter"/>
</dbReference>
<protein>
    <submittedName>
        <fullName evidence="6">LPS export ABC transporter periplasmic protein LptC</fullName>
    </submittedName>
    <submittedName>
        <fullName evidence="7">LPS export ABC transporter protein LptC</fullName>
    </submittedName>
</protein>
<dbReference type="NCBIfam" id="TIGR04409">
    <property type="entry name" value="LptC_YrbK"/>
    <property type="match status" value="1"/>
</dbReference>
<dbReference type="PANTHER" id="PTHR37481:SF1">
    <property type="entry name" value="LIPOPOLYSACCHARIDE EXPORT SYSTEM PROTEIN LPTC"/>
    <property type="match status" value="1"/>
</dbReference>
<dbReference type="EMBL" id="CP014206">
    <property type="protein sequence ID" value="AMK11721.1"/>
    <property type="molecule type" value="Genomic_DNA"/>
</dbReference>
<proteinExistence type="predicted"/>
<organism evidence="7 9">
    <name type="scientific">Pseudodesulfovibrio indicus</name>
    <dbReference type="NCBI Taxonomy" id="1716143"/>
    <lineage>
        <taxon>Bacteria</taxon>
        <taxon>Pseudomonadati</taxon>
        <taxon>Thermodesulfobacteriota</taxon>
        <taxon>Desulfovibrionia</taxon>
        <taxon>Desulfovibrionales</taxon>
        <taxon>Desulfovibrionaceae</taxon>
    </lineage>
</organism>
<keyword evidence="3" id="KW-0812">Transmembrane</keyword>
<dbReference type="EMBL" id="SOBK01000006">
    <property type="protein sequence ID" value="TDT88254.1"/>
    <property type="molecule type" value="Genomic_DNA"/>
</dbReference>
<dbReference type="RefSeq" id="WP_066803967.1">
    <property type="nucleotide sequence ID" value="NZ_CP014206.1"/>
</dbReference>
<dbReference type="GO" id="GO:0030288">
    <property type="term" value="C:outer membrane-bounded periplasmic space"/>
    <property type="evidence" value="ECO:0007669"/>
    <property type="project" value="TreeGrafter"/>
</dbReference>
<dbReference type="Proteomes" id="UP000055611">
    <property type="component" value="Chromosome"/>
</dbReference>
<dbReference type="Gene3D" id="2.60.450.10">
    <property type="entry name" value="Lipopolysaccharide (LPS) transport protein A like domain"/>
    <property type="match status" value="1"/>
</dbReference>
<keyword evidence="5" id="KW-0472">Membrane</keyword>
<dbReference type="PANTHER" id="PTHR37481">
    <property type="entry name" value="LIPOPOLYSACCHARIDE EXPORT SYSTEM PROTEIN LPTC"/>
    <property type="match status" value="1"/>
</dbReference>
<reference evidence="6 8" key="1">
    <citation type="journal article" date="2016" name="Front. Microbiol.">
        <title>Genome Sequence of the Piezophilic, Mesophilic Sulfate-Reducing Bacterium Desulfovibrio indicus J2T.</title>
        <authorList>
            <person name="Cao J."/>
            <person name="Maignien L."/>
            <person name="Shao Z."/>
            <person name="Alain K."/>
            <person name="Jebbar M."/>
        </authorList>
    </citation>
    <scope>NUCLEOTIDE SEQUENCE [LARGE SCALE GENOMIC DNA]</scope>
    <source>
        <strain evidence="6 8">J2</strain>
    </source>
</reference>
<dbReference type="Pfam" id="PF06835">
    <property type="entry name" value="LptC"/>
    <property type="match status" value="1"/>
</dbReference>
<keyword evidence="2" id="KW-0997">Cell inner membrane</keyword>
<dbReference type="GO" id="GO:0015221">
    <property type="term" value="F:lipopolysaccharide transmembrane transporter activity"/>
    <property type="evidence" value="ECO:0007669"/>
    <property type="project" value="InterPro"/>
</dbReference>
<dbReference type="AlphaFoldDB" id="A0A126QP69"/>
<evidence type="ECO:0000256" key="5">
    <source>
        <dbReference type="ARBA" id="ARBA00023136"/>
    </source>
</evidence>
<name>A0A126QP69_9BACT</name>
<keyword evidence="8" id="KW-1185">Reference proteome</keyword>
<gene>
    <name evidence="6" type="ORF">AWY79_11655</name>
    <name evidence="7" type="ORF">EDC59_10667</name>
</gene>
<evidence type="ECO:0000313" key="9">
    <source>
        <dbReference type="Proteomes" id="UP000295506"/>
    </source>
</evidence>
<evidence type="ECO:0000256" key="2">
    <source>
        <dbReference type="ARBA" id="ARBA00022519"/>
    </source>
</evidence>
<dbReference type="Proteomes" id="UP000295506">
    <property type="component" value="Unassembled WGS sequence"/>
</dbReference>
<accession>A0A126QP69</accession>
<evidence type="ECO:0000256" key="1">
    <source>
        <dbReference type="ARBA" id="ARBA00022475"/>
    </source>
</evidence>